<gene>
    <name evidence="8" type="ORF">NCGR_LOCUS18355</name>
</gene>
<proteinExistence type="inferred from homology"/>
<evidence type="ECO:0000256" key="4">
    <source>
        <dbReference type="ARBA" id="ARBA00022989"/>
    </source>
</evidence>
<organism evidence="8 9">
    <name type="scientific">Miscanthus lutarioriparius</name>
    <dbReference type="NCBI Taxonomy" id="422564"/>
    <lineage>
        <taxon>Eukaryota</taxon>
        <taxon>Viridiplantae</taxon>
        <taxon>Streptophyta</taxon>
        <taxon>Embryophyta</taxon>
        <taxon>Tracheophyta</taxon>
        <taxon>Spermatophyta</taxon>
        <taxon>Magnoliopsida</taxon>
        <taxon>Liliopsida</taxon>
        <taxon>Poales</taxon>
        <taxon>Poaceae</taxon>
        <taxon>PACMAD clade</taxon>
        <taxon>Panicoideae</taxon>
        <taxon>Andropogonodae</taxon>
        <taxon>Andropogoneae</taxon>
        <taxon>Saccharinae</taxon>
        <taxon>Miscanthus</taxon>
    </lineage>
</organism>
<feature type="transmembrane region" description="Helical" evidence="7">
    <location>
        <begin position="175"/>
        <end position="193"/>
    </location>
</feature>
<feature type="region of interest" description="Disordered" evidence="6">
    <location>
        <begin position="121"/>
        <end position="144"/>
    </location>
</feature>
<feature type="transmembrane region" description="Helical" evidence="7">
    <location>
        <begin position="227"/>
        <end position="243"/>
    </location>
</feature>
<dbReference type="GO" id="GO:0015245">
    <property type="term" value="F:fatty acid transmembrane transporter activity"/>
    <property type="evidence" value="ECO:0007669"/>
    <property type="project" value="TreeGrafter"/>
</dbReference>
<dbReference type="InterPro" id="IPR044890">
    <property type="entry name" value="TMEM14_sf"/>
</dbReference>
<accession>A0A811NG34</accession>
<comment type="caution">
    <text evidence="8">The sequence shown here is derived from an EMBL/GenBank/DDBJ whole genome shotgun (WGS) entry which is preliminary data.</text>
</comment>
<dbReference type="PANTHER" id="PTHR12668">
    <property type="entry name" value="TRANSMEMBRANE PROTEIN 14, 15"/>
    <property type="match status" value="1"/>
</dbReference>
<dbReference type="EMBL" id="CAJGYO010000004">
    <property type="protein sequence ID" value="CAD6226587.1"/>
    <property type="molecule type" value="Genomic_DNA"/>
</dbReference>
<evidence type="ECO:0000256" key="2">
    <source>
        <dbReference type="ARBA" id="ARBA00007590"/>
    </source>
</evidence>
<dbReference type="Pfam" id="PF03647">
    <property type="entry name" value="Tmemb_14"/>
    <property type="match status" value="1"/>
</dbReference>
<evidence type="ECO:0000313" key="8">
    <source>
        <dbReference type="EMBL" id="CAD6226587.1"/>
    </source>
</evidence>
<keyword evidence="3 7" id="KW-0812">Transmembrane</keyword>
<protein>
    <submittedName>
        <fullName evidence="8">Uncharacterized protein</fullName>
    </submittedName>
</protein>
<dbReference type="Gene3D" id="1.10.10.1740">
    <property type="entry name" value="Transmembrane protein 14-like"/>
    <property type="match status" value="1"/>
</dbReference>
<reference evidence="8" key="1">
    <citation type="submission" date="2020-10" db="EMBL/GenBank/DDBJ databases">
        <authorList>
            <person name="Han B."/>
            <person name="Lu T."/>
            <person name="Zhao Q."/>
            <person name="Huang X."/>
            <person name="Zhao Y."/>
        </authorList>
    </citation>
    <scope>NUCLEOTIDE SEQUENCE</scope>
</reference>
<evidence type="ECO:0000256" key="5">
    <source>
        <dbReference type="ARBA" id="ARBA00023136"/>
    </source>
</evidence>
<dbReference type="InterPro" id="IPR005349">
    <property type="entry name" value="TMEM14"/>
</dbReference>
<comment type="subcellular location">
    <subcellularLocation>
        <location evidence="1">Membrane</location>
    </subcellularLocation>
</comment>
<evidence type="ECO:0000313" key="9">
    <source>
        <dbReference type="Proteomes" id="UP000604825"/>
    </source>
</evidence>
<feature type="transmembrane region" description="Helical" evidence="7">
    <location>
        <begin position="255"/>
        <end position="275"/>
    </location>
</feature>
<feature type="transmembrane region" description="Helical" evidence="7">
    <location>
        <begin position="200"/>
        <end position="221"/>
    </location>
</feature>
<dbReference type="OrthoDB" id="643381at2759"/>
<evidence type="ECO:0000256" key="7">
    <source>
        <dbReference type="SAM" id="Phobius"/>
    </source>
</evidence>
<dbReference type="PANTHER" id="PTHR12668:SF48">
    <property type="entry name" value="PROTEIN FATTY ACID EXPORT 1, CHLOROPLASTIC"/>
    <property type="match status" value="1"/>
</dbReference>
<name>A0A811NG34_9POAL</name>
<feature type="compositionally biased region" description="Polar residues" evidence="6">
    <location>
        <begin position="121"/>
        <end position="142"/>
    </location>
</feature>
<keyword evidence="5 7" id="KW-0472">Membrane</keyword>
<dbReference type="GO" id="GO:0009706">
    <property type="term" value="C:chloroplast inner membrane"/>
    <property type="evidence" value="ECO:0007669"/>
    <property type="project" value="TreeGrafter"/>
</dbReference>
<evidence type="ECO:0000256" key="3">
    <source>
        <dbReference type="ARBA" id="ARBA00022692"/>
    </source>
</evidence>
<evidence type="ECO:0000256" key="6">
    <source>
        <dbReference type="SAM" id="MobiDB-lite"/>
    </source>
</evidence>
<dbReference type="AlphaFoldDB" id="A0A811NG34"/>
<evidence type="ECO:0000256" key="1">
    <source>
        <dbReference type="ARBA" id="ARBA00004370"/>
    </source>
</evidence>
<keyword evidence="4 7" id="KW-1133">Transmembrane helix</keyword>
<comment type="similarity">
    <text evidence="2">Belongs to the TMEM14 family.</text>
</comment>
<sequence length="291" mass="31090">MAVLVAELILRFTGQSSQRTQPSSGYLYLPAMESLNLSTATVGRGLQGSVIPVPFYANFQQVIPVYSLTLDLPAPLIILETKFCTVTPIVAMAALEAMKPMPWSMLWTTMCMKADYTTPVDSVTTSEQTGGETEATSEQTGGETEEPAIVAPANEYTVQEAAPQQKCAKIHDFCLGIPFGGFLFSMGLIGFLFRRSPASLTFGVAPGLAILALAVLSLKVWRSGKSSLPFILAQAGIAAAVAWKHCQAYTTTRNLLPWGFYVALSAAMICFYSYVVLAGGNPPPKKAKAAA</sequence>
<keyword evidence="9" id="KW-1185">Reference proteome</keyword>
<dbReference type="Proteomes" id="UP000604825">
    <property type="component" value="Unassembled WGS sequence"/>
</dbReference>